<name>A0ACD6A0K3_AVESA</name>
<keyword evidence="2" id="KW-1185">Reference proteome</keyword>
<evidence type="ECO:0000313" key="1">
    <source>
        <dbReference type="EnsemblPlants" id="AVESA.00010b.r2.7AG1245570.2.CDS"/>
    </source>
</evidence>
<dbReference type="EnsemblPlants" id="AVESA.00010b.r2.7AG1245570.2">
    <property type="protein sequence ID" value="AVESA.00010b.r2.7AG1245570.2.CDS"/>
    <property type="gene ID" value="AVESA.00010b.r2.7AG1245570"/>
</dbReference>
<reference evidence="1" key="1">
    <citation type="submission" date="2021-05" db="EMBL/GenBank/DDBJ databases">
        <authorList>
            <person name="Scholz U."/>
            <person name="Mascher M."/>
            <person name="Fiebig A."/>
        </authorList>
    </citation>
    <scope>NUCLEOTIDE SEQUENCE [LARGE SCALE GENOMIC DNA]</scope>
</reference>
<reference evidence="1" key="2">
    <citation type="submission" date="2025-09" db="UniProtKB">
        <authorList>
            <consortium name="EnsemblPlants"/>
        </authorList>
    </citation>
    <scope>IDENTIFICATION</scope>
</reference>
<protein>
    <submittedName>
        <fullName evidence="1">Uncharacterized protein</fullName>
    </submittedName>
</protein>
<proteinExistence type="predicted"/>
<sequence>MGKKPGGGAGWLATVRKVFKTSPSSSPAKAKKGPGAGEQEAEIVSVEHFPAADTSSEVTNEGSGGRERVCGGVEAEARRARRAMASRLARLAALRGRAAGREDRAAVRIQAFYRGYLARRALRALRGLVRLQALVRGHQVRRQVRQTMRCMQALVRAQDRVRARRLTSHADTRGRPPAAVPAHGGGRRSYGHDRLFFDDEQGDEDAETEEAQVRRPRNRQSSVGSVSPFQEGWDAVTRAGSLRRHGDAAAWPPAYAHGFQQHEHKVRPPARSPLYMLPRANAIPSMSVRKVISPSSVRSNSSSKSLQLQRDEQDKRKAGWHWLERCTAPDGVPPEQAIQHLAAETSFVTALATASTEGVSERTVEMEPSRKSPPKDLYPVRAGAEAIPGYMAATQSARAKARMAAPRAHVRSRSGSVALGSGSTASSGWSTSNNGDSGARAAQQTEGYSPESSSSGERMHPAVVGPGRVAYA</sequence>
<organism evidence="1 2">
    <name type="scientific">Avena sativa</name>
    <name type="common">Oat</name>
    <dbReference type="NCBI Taxonomy" id="4498"/>
    <lineage>
        <taxon>Eukaryota</taxon>
        <taxon>Viridiplantae</taxon>
        <taxon>Streptophyta</taxon>
        <taxon>Embryophyta</taxon>
        <taxon>Tracheophyta</taxon>
        <taxon>Spermatophyta</taxon>
        <taxon>Magnoliopsida</taxon>
        <taxon>Liliopsida</taxon>
        <taxon>Poales</taxon>
        <taxon>Poaceae</taxon>
        <taxon>BOP clade</taxon>
        <taxon>Pooideae</taxon>
        <taxon>Poodae</taxon>
        <taxon>Poeae</taxon>
        <taxon>Poeae Chloroplast Group 1 (Aveneae type)</taxon>
        <taxon>Aveninae</taxon>
        <taxon>Avena</taxon>
    </lineage>
</organism>
<evidence type="ECO:0000313" key="2">
    <source>
        <dbReference type="Proteomes" id="UP001732700"/>
    </source>
</evidence>
<dbReference type="Proteomes" id="UP001732700">
    <property type="component" value="Chromosome 7A"/>
</dbReference>
<accession>A0ACD6A0K3</accession>